<evidence type="ECO:0000256" key="2">
    <source>
        <dbReference type="SAM" id="MobiDB-lite"/>
    </source>
</evidence>
<evidence type="ECO:0000259" key="3">
    <source>
        <dbReference type="Pfam" id="PF07859"/>
    </source>
</evidence>
<dbReference type="RefSeq" id="WP_377184738.1">
    <property type="nucleotide sequence ID" value="NZ_JBHUOG010000002.1"/>
</dbReference>
<keyword evidence="5" id="KW-1185">Reference proteome</keyword>
<dbReference type="InterPro" id="IPR013094">
    <property type="entry name" value="AB_hydrolase_3"/>
</dbReference>
<gene>
    <name evidence="4" type="ORF">ACFS27_15940</name>
</gene>
<dbReference type="PANTHER" id="PTHR48081">
    <property type="entry name" value="AB HYDROLASE SUPERFAMILY PROTEIN C4A8.06C"/>
    <property type="match status" value="1"/>
</dbReference>
<dbReference type="InterPro" id="IPR050300">
    <property type="entry name" value="GDXG_lipolytic_enzyme"/>
</dbReference>
<organism evidence="4 5">
    <name type="scientific">Promicromonospora vindobonensis</name>
    <dbReference type="NCBI Taxonomy" id="195748"/>
    <lineage>
        <taxon>Bacteria</taxon>
        <taxon>Bacillati</taxon>
        <taxon>Actinomycetota</taxon>
        <taxon>Actinomycetes</taxon>
        <taxon>Micrococcales</taxon>
        <taxon>Promicromonosporaceae</taxon>
        <taxon>Promicromonospora</taxon>
    </lineage>
</organism>
<dbReference type="SUPFAM" id="SSF53474">
    <property type="entry name" value="alpha/beta-Hydrolases"/>
    <property type="match status" value="1"/>
</dbReference>
<evidence type="ECO:0000313" key="4">
    <source>
        <dbReference type="EMBL" id="MFD2795050.1"/>
    </source>
</evidence>
<dbReference type="GO" id="GO:0016787">
    <property type="term" value="F:hydrolase activity"/>
    <property type="evidence" value="ECO:0007669"/>
    <property type="project" value="UniProtKB-KW"/>
</dbReference>
<proteinExistence type="predicted"/>
<comment type="caution">
    <text evidence="4">The sequence shown here is derived from an EMBL/GenBank/DDBJ whole genome shotgun (WGS) entry which is preliminary data.</text>
</comment>
<dbReference type="Proteomes" id="UP001597479">
    <property type="component" value="Unassembled WGS sequence"/>
</dbReference>
<protein>
    <submittedName>
        <fullName evidence="4">Alpha/beta hydrolase</fullName>
    </submittedName>
</protein>
<keyword evidence="1 4" id="KW-0378">Hydrolase</keyword>
<evidence type="ECO:0000313" key="5">
    <source>
        <dbReference type="Proteomes" id="UP001597479"/>
    </source>
</evidence>
<feature type="domain" description="Alpha/beta hydrolase fold-3" evidence="3">
    <location>
        <begin position="83"/>
        <end position="291"/>
    </location>
</feature>
<dbReference type="InterPro" id="IPR029058">
    <property type="entry name" value="AB_hydrolase_fold"/>
</dbReference>
<sequence length="358" mass="37741">MSEHVLEPAAQAFADATSHSPFLYELGVEGARKLLDDVQAAPIEKPDVDEKWITVPAEVGDVRVRIVTPLDARSGSTDLLPTILYVHGGGWILGGTATHDRLVRELAVGVGAAVVFVEYTRSPEAQYPVAIEQAYATARWITTDGSAEGLDAARLAVAGDSVGGNMTAALSILAKQRGDVSFVHQSLYYPVTDAAQSTASYREFADGPHLTAKAMAWFWDAYLPDLDRRGEITASPLRATADDLAGLPEAFVIVDENDVLRDEGEAYARNLTAAGVPTTSIRYNATIHDFMMLNPVRGTAATAAALEQAIHVLRKALGMTALSMTALNMAAPNGTAASTSAANTSAANTSAANKGDLS</sequence>
<reference evidence="5" key="1">
    <citation type="journal article" date="2019" name="Int. J. Syst. Evol. Microbiol.">
        <title>The Global Catalogue of Microorganisms (GCM) 10K type strain sequencing project: providing services to taxonomists for standard genome sequencing and annotation.</title>
        <authorList>
            <consortium name="The Broad Institute Genomics Platform"/>
            <consortium name="The Broad Institute Genome Sequencing Center for Infectious Disease"/>
            <person name="Wu L."/>
            <person name="Ma J."/>
        </authorList>
    </citation>
    <scope>NUCLEOTIDE SEQUENCE [LARGE SCALE GENOMIC DNA]</scope>
    <source>
        <strain evidence="5">CCM 7044</strain>
    </source>
</reference>
<dbReference type="Gene3D" id="3.40.50.1820">
    <property type="entry name" value="alpha/beta hydrolase"/>
    <property type="match status" value="1"/>
</dbReference>
<dbReference type="PANTHER" id="PTHR48081:SF8">
    <property type="entry name" value="ALPHA_BETA HYDROLASE FOLD-3 DOMAIN-CONTAINING PROTEIN-RELATED"/>
    <property type="match status" value="1"/>
</dbReference>
<evidence type="ECO:0000256" key="1">
    <source>
        <dbReference type="ARBA" id="ARBA00022801"/>
    </source>
</evidence>
<name>A0ABW5VWX6_9MICO</name>
<feature type="region of interest" description="Disordered" evidence="2">
    <location>
        <begin position="335"/>
        <end position="358"/>
    </location>
</feature>
<dbReference type="EMBL" id="JBHUOG010000002">
    <property type="protein sequence ID" value="MFD2795050.1"/>
    <property type="molecule type" value="Genomic_DNA"/>
</dbReference>
<accession>A0ABW5VWX6</accession>
<dbReference type="Pfam" id="PF07859">
    <property type="entry name" value="Abhydrolase_3"/>
    <property type="match status" value="1"/>
</dbReference>